<feature type="chain" id="PRO_5043121572" evidence="1">
    <location>
        <begin position="22"/>
        <end position="376"/>
    </location>
</feature>
<organism evidence="4">
    <name type="scientific">Brugia pahangi</name>
    <name type="common">Filarial nematode worm</name>
    <dbReference type="NCBI Taxonomy" id="6280"/>
    <lineage>
        <taxon>Eukaryota</taxon>
        <taxon>Metazoa</taxon>
        <taxon>Ecdysozoa</taxon>
        <taxon>Nematoda</taxon>
        <taxon>Chromadorea</taxon>
        <taxon>Rhabditida</taxon>
        <taxon>Spirurina</taxon>
        <taxon>Spiruromorpha</taxon>
        <taxon>Filarioidea</taxon>
        <taxon>Onchocercidae</taxon>
        <taxon>Brugia</taxon>
    </lineage>
</organism>
<evidence type="ECO:0000313" key="3">
    <source>
        <dbReference type="Proteomes" id="UP000278627"/>
    </source>
</evidence>
<sequence>MWIVRLAVVLLKWFKCDVTLTVRLSLAANWFSNFTRCVCIRKSFLSSRSSRQGKGHATHNLTIVTFRSGKSVPVIREDAAVPLKERFLCRSKALLLLMFICCSIAVYLESRLLVKMITDNQYMDAVQKFFNGKLKQFKESGGWDVVSEKARRCTYNRYLEAGTEDCENTARLIESLMVTLKTMKCEMQAEVERLEARQFERISFTKMVEIIDSATKKTENISENCTNNMNMVDKLVERVDPVIPLPSISIVNLEATTSGLQLIGSTSRSDQSSACKQIQGKSTRTLVEKLYRPLASLTGSFTVDEDEDTVTFLEPLRVLTFQDTTMDDTVRGKDDLDQITSSLKEETVGPIRISEPPVLKSELAKQWIREVAKKTF</sequence>
<dbReference type="Proteomes" id="UP000278627">
    <property type="component" value="Unassembled WGS sequence"/>
</dbReference>
<evidence type="ECO:0000313" key="2">
    <source>
        <dbReference type="EMBL" id="VDN81274.1"/>
    </source>
</evidence>
<gene>
    <name evidence="2" type="ORF">BPAG_LOCUS88</name>
</gene>
<dbReference type="AlphaFoldDB" id="A0A0N4SWR7"/>
<keyword evidence="1" id="KW-0732">Signal</keyword>
<feature type="signal peptide" evidence="1">
    <location>
        <begin position="1"/>
        <end position="21"/>
    </location>
</feature>
<evidence type="ECO:0000256" key="1">
    <source>
        <dbReference type="SAM" id="SignalP"/>
    </source>
</evidence>
<proteinExistence type="predicted"/>
<name>A0A0N4SWR7_BRUPA</name>
<protein>
    <submittedName>
        <fullName evidence="4">GTD-binding domain-containing protein</fullName>
    </submittedName>
</protein>
<reference evidence="2 3" key="2">
    <citation type="submission" date="2018-11" db="EMBL/GenBank/DDBJ databases">
        <authorList>
            <consortium name="Pathogen Informatics"/>
        </authorList>
    </citation>
    <scope>NUCLEOTIDE SEQUENCE [LARGE SCALE GENOMIC DNA]</scope>
</reference>
<reference evidence="4" key="1">
    <citation type="submission" date="2017-02" db="UniProtKB">
        <authorList>
            <consortium name="WormBaseParasite"/>
        </authorList>
    </citation>
    <scope>IDENTIFICATION</scope>
</reference>
<keyword evidence="3" id="KW-1185">Reference proteome</keyword>
<dbReference type="EMBL" id="UZAD01000003">
    <property type="protein sequence ID" value="VDN81274.1"/>
    <property type="molecule type" value="Genomic_DNA"/>
</dbReference>
<dbReference type="WBParaSite" id="BPAG_0000008701-mRNA-1">
    <property type="protein sequence ID" value="BPAG_0000008701-mRNA-1"/>
    <property type="gene ID" value="BPAG_0000008701"/>
</dbReference>
<evidence type="ECO:0000313" key="4">
    <source>
        <dbReference type="WBParaSite" id="BPAG_0000008701-mRNA-1"/>
    </source>
</evidence>
<accession>A0A0N4SWR7</accession>